<dbReference type="PROSITE" id="PS50920">
    <property type="entry name" value="SOLCAR"/>
    <property type="match status" value="3"/>
</dbReference>
<reference evidence="11" key="1">
    <citation type="submission" date="2020-09" db="EMBL/GenBank/DDBJ databases">
        <title>Comparative genome analyses of four rice-infecting Rhizoctonia solani isolates reveal extensive enrichment of homogalacturonan modification genes.</title>
        <authorList>
            <person name="Lee D.-Y."/>
            <person name="Jeon J."/>
            <person name="Kim K.-T."/>
            <person name="Cheong K."/>
            <person name="Song H."/>
            <person name="Choi G."/>
            <person name="Ko J."/>
            <person name="Opiyo S.O."/>
            <person name="Zuo S."/>
            <person name="Madhav S."/>
            <person name="Lee Y.-H."/>
            <person name="Wang G.-L."/>
        </authorList>
    </citation>
    <scope>NUCLEOTIDE SEQUENCE</scope>
    <source>
        <strain evidence="11">AG1-IA WGL</strain>
    </source>
</reference>
<keyword evidence="3" id="KW-0813">Transport</keyword>
<dbReference type="GO" id="GO:0005743">
    <property type="term" value="C:mitochondrial inner membrane"/>
    <property type="evidence" value="ECO:0007669"/>
    <property type="project" value="UniProtKB-SubCell"/>
</dbReference>
<dbReference type="InterPro" id="IPR018108">
    <property type="entry name" value="MCP_transmembrane"/>
</dbReference>
<comment type="similarity">
    <text evidence="2">Belongs to the mitochondrial carrier (TC 2.A.29) family.</text>
</comment>
<evidence type="ECO:0000256" key="4">
    <source>
        <dbReference type="ARBA" id="ARBA00022692"/>
    </source>
</evidence>
<name>A0A8H7HV25_9AGAM</name>
<dbReference type="PANTHER" id="PTHR46356">
    <property type="entry name" value="MITOCHONDRIAL 2-OXODICARBOXYLATE CARRIER"/>
    <property type="match status" value="1"/>
</dbReference>
<dbReference type="Gene3D" id="1.50.40.10">
    <property type="entry name" value="Mitochondrial carrier domain"/>
    <property type="match status" value="1"/>
</dbReference>
<evidence type="ECO:0000256" key="8">
    <source>
        <dbReference type="ARBA" id="ARBA00023128"/>
    </source>
</evidence>
<dbReference type="InterPro" id="IPR051752">
    <property type="entry name" value="Mito_2-oxodicarb_carrier"/>
</dbReference>
<feature type="repeat" description="Solcar" evidence="10">
    <location>
        <begin position="11"/>
        <end position="102"/>
    </location>
</feature>
<evidence type="ECO:0000313" key="12">
    <source>
        <dbReference type="Proteomes" id="UP000602905"/>
    </source>
</evidence>
<evidence type="ECO:0000256" key="10">
    <source>
        <dbReference type="PROSITE-ProRule" id="PRU00282"/>
    </source>
</evidence>
<evidence type="ECO:0000256" key="1">
    <source>
        <dbReference type="ARBA" id="ARBA00004448"/>
    </source>
</evidence>
<dbReference type="Proteomes" id="UP000602905">
    <property type="component" value="Unassembled WGS sequence"/>
</dbReference>
<keyword evidence="5" id="KW-0677">Repeat</keyword>
<evidence type="ECO:0000256" key="9">
    <source>
        <dbReference type="ARBA" id="ARBA00023136"/>
    </source>
</evidence>
<gene>
    <name evidence="11" type="ORF">RHS03_03377</name>
</gene>
<evidence type="ECO:0000256" key="3">
    <source>
        <dbReference type="ARBA" id="ARBA00022448"/>
    </source>
</evidence>
<sequence>MSTATPTRKPLPGYYQFGAGAFAGVTEICIFYPLAQSSWGKDVVKTRMQLDTGKSPSMLTSFKNIIRQEGAGRLYRGLVPPLLLEAPKRAVKFAANDFWGKAFIKNSPDGKMTQGLSILTGAAAGATESFVVVPFELVKIRLQDKTSKYAGPMDVVRSILRQHGPLGLYAGMESTFWRIADRCSYHLFCTSPPTTDLLFGAPPTTVPDLHVTLYHWIVSETTDRILTEYGIGDPNELNRTIHTLRSKLPKAETPQAALLNNFVSGAAGGFVGTALNTPFDVVKSRIQGAHPVPGVVPKYNWTYPSLALILREEGAAALYKGFVPKVLRLAPGGGVLLLVVEAVLGHSDLRTSKSHEEEAEAEMEMEGAEKLKSGILNRERQMAVRAGIYKERARERQNGRRMSDRQANFTALPPEVIQDIVVWACGGTVVGPPTELAAMLAVSRRTNSALKVEQNPGLHARIFDVKFDSRAPTRRFQEAGQPLTALSFAHELRRRWIGLKRIRGVSSAGKLSVCSEEHEREDQWMIYLMFLESDGRNYQQLHWARVTGYVRTLIRDKLMPSPRPGYMHESTSRAIGLWLMWFLTEVYTVVAETQPETAQMHTMLRPWALASHKYDTLCAPYTHWNLPSPDEPDLGEDPVLGTHHHFLADLDLRNRTEIVMHMGRRIYLAPPRASVAAIMAFMVRLERNGPIPARDHPSPPPIPPPPPGRFPSTIRPDHAGLTIYPRTRYPAFYGPGSPEFDGRVNRKGSAAYDSEWRRIVQCGNPFASPAFRSLPTFRPGDLAGHWEGRFVVSSMVGITVARFTHSPHGLRTPVNQFLTFDAFRDMLAGVIGAVTNGPIAQQPHVWRIHEHHLVQKRRRIPLGRDSDLITGEPLPVGAALDAYIPRDAEFVHHGEPSEFETRRLEVQIPDETLPSGFKSYYYTTLDGPTDLPPTHIPTAEVLSPTPPLIDMDLSSDWGQPAPPTLGDGDDEFEEQILDTLITGEGHSSWGSFKLRGRIRAWDGMIILIKDYDGPNTQGRGRWLYKGYVVSGGNWVGRWRDTFTSELLSGYEGLFSVTRRY</sequence>
<comment type="subcellular location">
    <subcellularLocation>
        <location evidence="1">Mitochondrion inner membrane</location>
        <topology evidence="1">Multi-pass membrane protein</topology>
    </subcellularLocation>
</comment>
<keyword evidence="6" id="KW-0999">Mitochondrion inner membrane</keyword>
<evidence type="ECO:0000256" key="7">
    <source>
        <dbReference type="ARBA" id="ARBA00022989"/>
    </source>
</evidence>
<dbReference type="PANTHER" id="PTHR46356:SF1">
    <property type="entry name" value="MITOCHONDRIAL 2-OXODICARBOXYLATE CARRIER"/>
    <property type="match status" value="1"/>
</dbReference>
<keyword evidence="4 10" id="KW-0812">Transmembrane</keyword>
<keyword evidence="7" id="KW-1133">Transmembrane helix</keyword>
<feature type="repeat" description="Solcar" evidence="10">
    <location>
        <begin position="112"/>
        <end position="196"/>
    </location>
</feature>
<keyword evidence="9 10" id="KW-0472">Membrane</keyword>
<protein>
    <submittedName>
        <fullName evidence="11">Mitochondrial carrier family</fullName>
    </submittedName>
</protein>
<dbReference type="OrthoDB" id="434783at2759"/>
<evidence type="ECO:0000256" key="6">
    <source>
        <dbReference type="ARBA" id="ARBA00022792"/>
    </source>
</evidence>
<dbReference type="AlphaFoldDB" id="A0A8H7HV25"/>
<dbReference type="Pfam" id="PF00153">
    <property type="entry name" value="Mito_carr"/>
    <property type="match status" value="3"/>
</dbReference>
<proteinExistence type="inferred from homology"/>
<evidence type="ECO:0000256" key="2">
    <source>
        <dbReference type="ARBA" id="ARBA00006375"/>
    </source>
</evidence>
<feature type="repeat" description="Solcar" evidence="10">
    <location>
        <begin position="256"/>
        <end position="346"/>
    </location>
</feature>
<evidence type="ECO:0000256" key="5">
    <source>
        <dbReference type="ARBA" id="ARBA00022737"/>
    </source>
</evidence>
<dbReference type="EMBL" id="JACYCD010000049">
    <property type="protein sequence ID" value="KAF8707625.1"/>
    <property type="molecule type" value="Genomic_DNA"/>
</dbReference>
<organism evidence="11 12">
    <name type="scientific">Rhizoctonia solani</name>
    <dbReference type="NCBI Taxonomy" id="456999"/>
    <lineage>
        <taxon>Eukaryota</taxon>
        <taxon>Fungi</taxon>
        <taxon>Dikarya</taxon>
        <taxon>Basidiomycota</taxon>
        <taxon>Agaricomycotina</taxon>
        <taxon>Agaricomycetes</taxon>
        <taxon>Cantharellales</taxon>
        <taxon>Ceratobasidiaceae</taxon>
        <taxon>Rhizoctonia</taxon>
    </lineage>
</organism>
<evidence type="ECO:0000313" key="11">
    <source>
        <dbReference type="EMBL" id="KAF8707625.1"/>
    </source>
</evidence>
<accession>A0A8H7HV25</accession>
<feature type="non-terminal residue" evidence="11">
    <location>
        <position position="1"/>
    </location>
</feature>
<dbReference type="SUPFAM" id="SSF103506">
    <property type="entry name" value="Mitochondrial carrier"/>
    <property type="match status" value="1"/>
</dbReference>
<keyword evidence="8" id="KW-0496">Mitochondrion</keyword>
<comment type="caution">
    <text evidence="11">The sequence shown here is derived from an EMBL/GenBank/DDBJ whole genome shotgun (WGS) entry which is preliminary data.</text>
</comment>
<dbReference type="InterPro" id="IPR023395">
    <property type="entry name" value="MCP_dom_sf"/>
</dbReference>